<dbReference type="AlphaFoldDB" id="A0A0D8Y5R0"/>
<evidence type="ECO:0000256" key="1">
    <source>
        <dbReference type="SAM" id="MobiDB-lite"/>
    </source>
</evidence>
<organism evidence="2 3">
    <name type="scientific">Dictyocaulus viviparus</name>
    <name type="common">Bovine lungworm</name>
    <dbReference type="NCBI Taxonomy" id="29172"/>
    <lineage>
        <taxon>Eukaryota</taxon>
        <taxon>Metazoa</taxon>
        <taxon>Ecdysozoa</taxon>
        <taxon>Nematoda</taxon>
        <taxon>Chromadorea</taxon>
        <taxon>Rhabditida</taxon>
        <taxon>Rhabditina</taxon>
        <taxon>Rhabditomorpha</taxon>
        <taxon>Strongyloidea</taxon>
        <taxon>Metastrongylidae</taxon>
        <taxon>Dictyocaulus</taxon>
    </lineage>
</organism>
<reference evidence="2 3" key="1">
    <citation type="submission" date="2013-11" db="EMBL/GenBank/DDBJ databases">
        <title>Draft genome of the bovine lungworm Dictyocaulus viviparus.</title>
        <authorList>
            <person name="Mitreva M."/>
        </authorList>
    </citation>
    <scope>NUCLEOTIDE SEQUENCE [LARGE SCALE GENOMIC DNA]</scope>
    <source>
        <strain evidence="2 3">HannoverDv2000</strain>
    </source>
</reference>
<feature type="region of interest" description="Disordered" evidence="1">
    <location>
        <begin position="1"/>
        <end position="23"/>
    </location>
</feature>
<feature type="region of interest" description="Disordered" evidence="1">
    <location>
        <begin position="72"/>
        <end position="91"/>
    </location>
</feature>
<proteinExistence type="predicted"/>
<reference evidence="3" key="2">
    <citation type="journal article" date="2016" name="Sci. Rep.">
        <title>Dictyocaulus viviparus genome, variome and transcriptome elucidate lungworm biology and support future intervention.</title>
        <authorList>
            <person name="McNulty S.N."/>
            <person name="Strube C."/>
            <person name="Rosa B.A."/>
            <person name="Martin J.C."/>
            <person name="Tyagi R."/>
            <person name="Choi Y.J."/>
            <person name="Wang Q."/>
            <person name="Hallsworth Pepin K."/>
            <person name="Zhang X."/>
            <person name="Ozersky P."/>
            <person name="Wilson R.K."/>
            <person name="Sternberg P.W."/>
            <person name="Gasser R.B."/>
            <person name="Mitreva M."/>
        </authorList>
    </citation>
    <scope>NUCLEOTIDE SEQUENCE [LARGE SCALE GENOMIC DNA]</scope>
    <source>
        <strain evidence="3">HannoverDv2000</strain>
    </source>
</reference>
<evidence type="ECO:0000313" key="2">
    <source>
        <dbReference type="EMBL" id="KJH51319.1"/>
    </source>
</evidence>
<feature type="compositionally biased region" description="Polar residues" evidence="1">
    <location>
        <begin position="1"/>
        <end position="13"/>
    </location>
</feature>
<evidence type="ECO:0000313" key="3">
    <source>
        <dbReference type="Proteomes" id="UP000053766"/>
    </source>
</evidence>
<keyword evidence="3" id="KW-1185">Reference proteome</keyword>
<dbReference type="EMBL" id="KN716186">
    <property type="protein sequence ID" value="KJH51319.1"/>
    <property type="molecule type" value="Genomic_DNA"/>
</dbReference>
<sequence length="121" mass="13836">MRRIQKTQSTERNNIAFGAAGDIDKTQTSNYSKSIVCNKMDKNPQWNDELRFVLPELSPIANSDRGRNLKEIQKTQSTEDHIIPPKGVSDEKNTKLLVDTKLSSKMEQPTQEIDELVLRHI</sequence>
<gene>
    <name evidence="2" type="ORF">DICVIV_02522</name>
</gene>
<accession>A0A0D8Y5R0</accession>
<dbReference type="Proteomes" id="UP000053766">
    <property type="component" value="Unassembled WGS sequence"/>
</dbReference>
<name>A0A0D8Y5R0_DICVI</name>
<protein>
    <submittedName>
        <fullName evidence="2">Uncharacterized protein</fullName>
    </submittedName>
</protein>